<evidence type="ECO:0000313" key="6">
    <source>
        <dbReference type="Proteomes" id="UP000323824"/>
    </source>
</evidence>
<dbReference type="PROSITE" id="PS00041">
    <property type="entry name" value="HTH_ARAC_FAMILY_1"/>
    <property type="match status" value="1"/>
</dbReference>
<dbReference type="PROSITE" id="PS01124">
    <property type="entry name" value="HTH_ARAC_FAMILY_2"/>
    <property type="match status" value="1"/>
</dbReference>
<feature type="domain" description="HTH araC/xylS-type" evidence="4">
    <location>
        <begin position="273"/>
        <end position="371"/>
    </location>
</feature>
<evidence type="ECO:0000313" key="5">
    <source>
        <dbReference type="EMBL" id="QEN03547.1"/>
    </source>
</evidence>
<keyword evidence="6" id="KW-1185">Reference proteome</keyword>
<dbReference type="Pfam" id="PF12833">
    <property type="entry name" value="HTH_18"/>
    <property type="match status" value="1"/>
</dbReference>
<organism evidence="5 6">
    <name type="scientific">Thiospirochaeta perfilievii</name>
    <dbReference type="NCBI Taxonomy" id="252967"/>
    <lineage>
        <taxon>Bacteria</taxon>
        <taxon>Pseudomonadati</taxon>
        <taxon>Spirochaetota</taxon>
        <taxon>Spirochaetia</taxon>
        <taxon>Spirochaetales</taxon>
        <taxon>Spirochaetaceae</taxon>
        <taxon>Thiospirochaeta</taxon>
    </lineage>
</organism>
<dbReference type="AlphaFoldDB" id="A0A5C1Q818"/>
<gene>
    <name evidence="5" type="ORF">EW093_02135</name>
</gene>
<dbReference type="KEGG" id="sper:EW093_02135"/>
<sequence length="381" mass="43477">MINRYLNFYYNITELNINYISKESNIGLHTGPINSTVLDLSKIEEFLASKADGLRYINIKDDNGLRFLCSPLQKGYIILGPFILDTDPPPKLGRGHSINIEIPIKSIEKIKSYTQLLCLGDIGTLDLEFSSDPIKVHNPVFDDISKLNSSEIDEVYEIERSIRYLISSGDREGLKKLFTKGLYNIATFQDRFPNNPLRSQKNLAIILNSICRLSAEKGGLPNYLLHNISESFAFKIESETSVDGIKNLTFDMLLHYCDAVHNYGIENHSYKIVKTCQYIVLNLHTKLELDTIASHIGSNPAYLSRLFKKEVGKNITEYIREKRVMEARWMLGNTNESITDIALNLGFEDVNYFSKVFNRVVGVPPREYKKGSWQRDFNGLP</sequence>
<keyword evidence="1" id="KW-0805">Transcription regulation</keyword>
<evidence type="ECO:0000256" key="3">
    <source>
        <dbReference type="ARBA" id="ARBA00023163"/>
    </source>
</evidence>
<dbReference type="InterPro" id="IPR018062">
    <property type="entry name" value="HTH_AraC-typ_CS"/>
</dbReference>
<dbReference type="Gene3D" id="1.10.10.60">
    <property type="entry name" value="Homeodomain-like"/>
    <property type="match status" value="2"/>
</dbReference>
<protein>
    <submittedName>
        <fullName evidence="5">AraC family transcriptional regulator</fullName>
    </submittedName>
</protein>
<evidence type="ECO:0000256" key="2">
    <source>
        <dbReference type="ARBA" id="ARBA00023125"/>
    </source>
</evidence>
<keyword evidence="3" id="KW-0804">Transcription</keyword>
<dbReference type="PRINTS" id="PR00032">
    <property type="entry name" value="HTHARAC"/>
</dbReference>
<dbReference type="EMBL" id="CP035807">
    <property type="protein sequence ID" value="QEN03547.1"/>
    <property type="molecule type" value="Genomic_DNA"/>
</dbReference>
<dbReference type="OrthoDB" id="184994at2"/>
<dbReference type="RefSeq" id="WP_149566805.1">
    <property type="nucleotide sequence ID" value="NZ_CP035807.1"/>
</dbReference>
<accession>A0A5C1Q818</accession>
<dbReference type="PANTHER" id="PTHR43280">
    <property type="entry name" value="ARAC-FAMILY TRANSCRIPTIONAL REGULATOR"/>
    <property type="match status" value="1"/>
</dbReference>
<reference evidence="5 6" key="2">
    <citation type="submission" date="2019-09" db="EMBL/GenBank/DDBJ databases">
        <title>Complete Genome Sequence and Methylome Analysis of free living Spirochaetas.</title>
        <authorList>
            <person name="Leshcheva N."/>
            <person name="Mikheeva N."/>
        </authorList>
    </citation>
    <scope>NUCLEOTIDE SEQUENCE [LARGE SCALE GENOMIC DNA]</scope>
    <source>
        <strain evidence="5 6">P</strain>
    </source>
</reference>
<keyword evidence="2" id="KW-0238">DNA-binding</keyword>
<dbReference type="SMART" id="SM00342">
    <property type="entry name" value="HTH_ARAC"/>
    <property type="match status" value="1"/>
</dbReference>
<dbReference type="InterPro" id="IPR018060">
    <property type="entry name" value="HTH_AraC"/>
</dbReference>
<dbReference type="InterPro" id="IPR009057">
    <property type="entry name" value="Homeodomain-like_sf"/>
</dbReference>
<dbReference type="GO" id="GO:0003700">
    <property type="term" value="F:DNA-binding transcription factor activity"/>
    <property type="evidence" value="ECO:0007669"/>
    <property type="project" value="InterPro"/>
</dbReference>
<dbReference type="GO" id="GO:0043565">
    <property type="term" value="F:sequence-specific DNA binding"/>
    <property type="evidence" value="ECO:0007669"/>
    <property type="project" value="InterPro"/>
</dbReference>
<evidence type="ECO:0000259" key="4">
    <source>
        <dbReference type="PROSITE" id="PS01124"/>
    </source>
</evidence>
<dbReference type="InterPro" id="IPR020449">
    <property type="entry name" value="Tscrpt_reg_AraC-type_HTH"/>
</dbReference>
<reference evidence="5 6" key="1">
    <citation type="submission" date="2019-02" db="EMBL/GenBank/DDBJ databases">
        <authorList>
            <person name="Fomenkov A."/>
            <person name="Dubinina G."/>
            <person name="Grabovich M."/>
            <person name="Vincze T."/>
            <person name="Roberts R.J."/>
        </authorList>
    </citation>
    <scope>NUCLEOTIDE SEQUENCE [LARGE SCALE GENOMIC DNA]</scope>
    <source>
        <strain evidence="5 6">P</strain>
    </source>
</reference>
<evidence type="ECO:0000256" key="1">
    <source>
        <dbReference type="ARBA" id="ARBA00023015"/>
    </source>
</evidence>
<dbReference type="SUPFAM" id="SSF46689">
    <property type="entry name" value="Homeodomain-like"/>
    <property type="match status" value="2"/>
</dbReference>
<dbReference type="PANTHER" id="PTHR43280:SF2">
    <property type="entry name" value="HTH-TYPE TRANSCRIPTIONAL REGULATOR EXSA"/>
    <property type="match status" value="1"/>
</dbReference>
<dbReference type="Proteomes" id="UP000323824">
    <property type="component" value="Chromosome"/>
</dbReference>
<proteinExistence type="predicted"/>
<name>A0A5C1Q818_9SPIO</name>